<proteinExistence type="predicted"/>
<protein>
    <submittedName>
        <fullName evidence="1">Uncharacterized protein</fullName>
    </submittedName>
</protein>
<dbReference type="EMBL" id="JAIWYP010000013">
    <property type="protein sequence ID" value="KAH3716101.1"/>
    <property type="molecule type" value="Genomic_DNA"/>
</dbReference>
<reference evidence="1" key="2">
    <citation type="submission" date="2020-11" db="EMBL/GenBank/DDBJ databases">
        <authorList>
            <person name="McCartney M.A."/>
            <person name="Auch B."/>
            <person name="Kono T."/>
            <person name="Mallez S."/>
            <person name="Becker A."/>
            <person name="Gohl D.M."/>
            <person name="Silverstein K.A.T."/>
            <person name="Koren S."/>
            <person name="Bechman K.B."/>
            <person name="Herman A."/>
            <person name="Abrahante J.E."/>
            <person name="Garbe J."/>
        </authorList>
    </citation>
    <scope>NUCLEOTIDE SEQUENCE</scope>
    <source>
        <strain evidence="1">Duluth1</strain>
        <tissue evidence="1">Whole animal</tissue>
    </source>
</reference>
<dbReference type="Proteomes" id="UP000828390">
    <property type="component" value="Unassembled WGS sequence"/>
</dbReference>
<sequence length="106" mass="12127">MYNNACHKLIRQTVAAIARYNICELALRPDDHQAGFKRSGIYPFNRDTIPKESFTPAELHVDSESDATIEGGICTLAEGYDLLDCKKKELKTKKYVKKKEIKQKKH</sequence>
<organism evidence="1 2">
    <name type="scientific">Dreissena polymorpha</name>
    <name type="common">Zebra mussel</name>
    <name type="synonym">Mytilus polymorpha</name>
    <dbReference type="NCBI Taxonomy" id="45954"/>
    <lineage>
        <taxon>Eukaryota</taxon>
        <taxon>Metazoa</taxon>
        <taxon>Spiralia</taxon>
        <taxon>Lophotrochozoa</taxon>
        <taxon>Mollusca</taxon>
        <taxon>Bivalvia</taxon>
        <taxon>Autobranchia</taxon>
        <taxon>Heteroconchia</taxon>
        <taxon>Euheterodonta</taxon>
        <taxon>Imparidentia</taxon>
        <taxon>Neoheterodontei</taxon>
        <taxon>Myida</taxon>
        <taxon>Dreissenoidea</taxon>
        <taxon>Dreissenidae</taxon>
        <taxon>Dreissena</taxon>
    </lineage>
</organism>
<evidence type="ECO:0000313" key="2">
    <source>
        <dbReference type="Proteomes" id="UP000828390"/>
    </source>
</evidence>
<accession>A0A9D4C2S3</accession>
<keyword evidence="2" id="KW-1185">Reference proteome</keyword>
<gene>
    <name evidence="1" type="ORF">DPMN_058818</name>
</gene>
<reference evidence="1" key="1">
    <citation type="journal article" date="2019" name="bioRxiv">
        <title>The Genome of the Zebra Mussel, Dreissena polymorpha: A Resource for Invasive Species Research.</title>
        <authorList>
            <person name="McCartney M.A."/>
            <person name="Auch B."/>
            <person name="Kono T."/>
            <person name="Mallez S."/>
            <person name="Zhang Y."/>
            <person name="Obille A."/>
            <person name="Becker A."/>
            <person name="Abrahante J.E."/>
            <person name="Garbe J."/>
            <person name="Badalamenti J.P."/>
            <person name="Herman A."/>
            <person name="Mangelson H."/>
            <person name="Liachko I."/>
            <person name="Sullivan S."/>
            <person name="Sone E.D."/>
            <person name="Koren S."/>
            <person name="Silverstein K.A.T."/>
            <person name="Beckman K.B."/>
            <person name="Gohl D.M."/>
        </authorList>
    </citation>
    <scope>NUCLEOTIDE SEQUENCE</scope>
    <source>
        <strain evidence="1">Duluth1</strain>
        <tissue evidence="1">Whole animal</tissue>
    </source>
</reference>
<evidence type="ECO:0000313" key="1">
    <source>
        <dbReference type="EMBL" id="KAH3716101.1"/>
    </source>
</evidence>
<dbReference type="AlphaFoldDB" id="A0A9D4C2S3"/>
<name>A0A9D4C2S3_DREPO</name>
<comment type="caution">
    <text evidence="1">The sequence shown here is derived from an EMBL/GenBank/DDBJ whole genome shotgun (WGS) entry which is preliminary data.</text>
</comment>